<name>A0A1J7CDR9_9ACTN</name>
<organism evidence="1 2">
    <name type="scientific">Mangrovactinospora gilvigrisea</name>
    <dbReference type="NCBI Taxonomy" id="1428644"/>
    <lineage>
        <taxon>Bacteria</taxon>
        <taxon>Bacillati</taxon>
        <taxon>Actinomycetota</taxon>
        <taxon>Actinomycetes</taxon>
        <taxon>Kitasatosporales</taxon>
        <taxon>Streptomycetaceae</taxon>
        <taxon>Mangrovactinospora</taxon>
    </lineage>
</organism>
<accession>A0A1J7CDR9</accession>
<dbReference type="InterPro" id="IPR021373">
    <property type="entry name" value="DUF2993"/>
</dbReference>
<dbReference type="Pfam" id="PF11209">
    <property type="entry name" value="LmeA"/>
    <property type="match status" value="1"/>
</dbReference>
<proteinExistence type="predicted"/>
<reference evidence="1 2" key="1">
    <citation type="submission" date="2016-10" db="EMBL/GenBank/DDBJ databases">
        <title>Genome sequence of Streptomyces gilvigriseus MUSC 26.</title>
        <authorList>
            <person name="Lee L.-H."/>
            <person name="Ser H.-L."/>
        </authorList>
    </citation>
    <scope>NUCLEOTIDE SEQUENCE [LARGE SCALE GENOMIC DNA]</scope>
    <source>
        <strain evidence="1 2">MUSC 26</strain>
    </source>
</reference>
<dbReference type="EMBL" id="MLCF01000043">
    <property type="protein sequence ID" value="OIV37810.1"/>
    <property type="molecule type" value="Genomic_DNA"/>
</dbReference>
<protein>
    <recommendedName>
        <fullName evidence="3">DUF2993 domain-containing protein</fullName>
    </recommendedName>
</protein>
<evidence type="ECO:0000313" key="2">
    <source>
        <dbReference type="Proteomes" id="UP000243342"/>
    </source>
</evidence>
<evidence type="ECO:0008006" key="3">
    <source>
        <dbReference type="Google" id="ProtNLM"/>
    </source>
</evidence>
<dbReference type="STRING" id="1428644.BIV57_09615"/>
<keyword evidence="2" id="KW-1185">Reference proteome</keyword>
<sequence length="232" mass="24102">MLRNLVILLVVVLALAVAADRIGVHVVQNKAADRLNGRFLLTSKPSVSINGFPFLTQVASGTFEDVVLAAPTGRVQAQGDDLALSHLAVELRGVKPRDNYSHASAESVSGSFVLSYGDVNKLMGDDHTSIAYGGKGSDGNGRVKFTTTRTLFGQQRHITGTAGLVVGKSGSSIASSGVKLNGAPIPIISDLVAQQLTVNRSFSGLPGGVRLQTVDPEADGVHVGFTGTNLTL</sequence>
<evidence type="ECO:0000313" key="1">
    <source>
        <dbReference type="EMBL" id="OIV37810.1"/>
    </source>
</evidence>
<dbReference type="Proteomes" id="UP000243342">
    <property type="component" value="Unassembled WGS sequence"/>
</dbReference>
<comment type="caution">
    <text evidence="1">The sequence shown here is derived from an EMBL/GenBank/DDBJ whole genome shotgun (WGS) entry which is preliminary data.</text>
</comment>
<dbReference type="AlphaFoldDB" id="A0A1J7CDR9"/>
<gene>
    <name evidence="1" type="ORF">BIV57_09615</name>
</gene>